<dbReference type="SMART" id="SM01209">
    <property type="entry name" value="GARS_A"/>
    <property type="match status" value="1"/>
</dbReference>
<evidence type="ECO:0000256" key="8">
    <source>
        <dbReference type="ARBA" id="ARBA00022755"/>
    </source>
</evidence>
<dbReference type="Pfam" id="PF02844">
    <property type="entry name" value="GARS_N"/>
    <property type="match status" value="1"/>
</dbReference>
<evidence type="ECO:0000256" key="2">
    <source>
        <dbReference type="ARBA" id="ARBA00001946"/>
    </source>
</evidence>
<dbReference type="PROSITE" id="PS50975">
    <property type="entry name" value="ATP_GRASP"/>
    <property type="match status" value="1"/>
</dbReference>
<keyword evidence="6" id="KW-0479">Metal-binding</keyword>
<dbReference type="FunFam" id="3.30.470.20:FF:000018">
    <property type="entry name" value="Trifunctional purine biosynthetic protein adenosine-3"/>
    <property type="match status" value="1"/>
</dbReference>
<dbReference type="Pfam" id="PF01071">
    <property type="entry name" value="GARS_A"/>
    <property type="match status" value="1"/>
</dbReference>
<dbReference type="Gene3D" id="3.30.470.20">
    <property type="entry name" value="ATP-grasp fold, B domain"/>
    <property type="match status" value="1"/>
</dbReference>
<gene>
    <name evidence="14" type="primary">purD</name>
    <name evidence="17" type="ORF">A3A05_01460</name>
</gene>
<dbReference type="Pfam" id="PF02843">
    <property type="entry name" value="GARS_C"/>
    <property type="match status" value="1"/>
</dbReference>
<dbReference type="InterPro" id="IPR016185">
    <property type="entry name" value="PreATP-grasp_dom_sf"/>
</dbReference>
<evidence type="ECO:0000256" key="5">
    <source>
        <dbReference type="ARBA" id="ARBA00022598"/>
    </source>
</evidence>
<dbReference type="NCBIfam" id="TIGR00877">
    <property type="entry name" value="purD"/>
    <property type="match status" value="1"/>
</dbReference>
<feature type="domain" description="ATP-grasp" evidence="16">
    <location>
        <begin position="112"/>
        <end position="318"/>
    </location>
</feature>
<keyword evidence="10" id="KW-0464">Manganese</keyword>
<reference evidence="17 18" key="1">
    <citation type="journal article" date="2016" name="Nat. Commun.">
        <title>Thousands of microbial genomes shed light on interconnected biogeochemical processes in an aquifer system.</title>
        <authorList>
            <person name="Anantharaman K."/>
            <person name="Brown C.T."/>
            <person name="Hug L.A."/>
            <person name="Sharon I."/>
            <person name="Castelle C.J."/>
            <person name="Probst A.J."/>
            <person name="Thomas B.C."/>
            <person name="Singh A."/>
            <person name="Wilkins M.J."/>
            <person name="Karaoz U."/>
            <person name="Brodie E.L."/>
            <person name="Williams K.H."/>
            <person name="Hubbard S.S."/>
            <person name="Banfield J.F."/>
        </authorList>
    </citation>
    <scope>NUCLEOTIDE SEQUENCE [LARGE SCALE GENOMIC DNA]</scope>
</reference>
<evidence type="ECO:0000256" key="14">
    <source>
        <dbReference type="HAMAP-Rule" id="MF_00138"/>
    </source>
</evidence>
<comment type="caution">
    <text evidence="17">The sequence shown here is derived from an EMBL/GenBank/DDBJ whole genome shotgun (WGS) entry which is preliminary data.</text>
</comment>
<dbReference type="InterPro" id="IPR000115">
    <property type="entry name" value="PRibGlycinamide_synth"/>
</dbReference>
<dbReference type="Proteomes" id="UP000176187">
    <property type="component" value="Unassembled WGS sequence"/>
</dbReference>
<dbReference type="Gene3D" id="3.30.1490.20">
    <property type="entry name" value="ATP-grasp fold, A domain"/>
    <property type="match status" value="1"/>
</dbReference>
<dbReference type="InterPro" id="IPR011761">
    <property type="entry name" value="ATP-grasp"/>
</dbReference>
<dbReference type="EMBL" id="MFUY01000015">
    <property type="protein sequence ID" value="OGI86064.1"/>
    <property type="molecule type" value="Genomic_DNA"/>
</dbReference>
<keyword evidence="8 14" id="KW-0658">Purine biosynthesis</keyword>
<dbReference type="GO" id="GO:0046872">
    <property type="term" value="F:metal ion binding"/>
    <property type="evidence" value="ECO:0007669"/>
    <property type="project" value="UniProtKB-KW"/>
</dbReference>
<accession>A0A1F6WW75</accession>
<evidence type="ECO:0000256" key="4">
    <source>
        <dbReference type="ARBA" id="ARBA00013255"/>
    </source>
</evidence>
<dbReference type="InterPro" id="IPR020561">
    <property type="entry name" value="PRibGlycinamid_synth_ATP-grasp"/>
</dbReference>
<evidence type="ECO:0000256" key="13">
    <source>
        <dbReference type="ARBA" id="ARBA00042864"/>
    </source>
</evidence>
<evidence type="ECO:0000313" key="17">
    <source>
        <dbReference type="EMBL" id="OGI86064.1"/>
    </source>
</evidence>
<dbReference type="PROSITE" id="PS00184">
    <property type="entry name" value="GARS"/>
    <property type="match status" value="1"/>
</dbReference>
<dbReference type="GO" id="GO:0005524">
    <property type="term" value="F:ATP binding"/>
    <property type="evidence" value="ECO:0007669"/>
    <property type="project" value="UniProtKB-UniRule"/>
</dbReference>
<dbReference type="HAMAP" id="MF_00138">
    <property type="entry name" value="GARS"/>
    <property type="match status" value="1"/>
</dbReference>
<dbReference type="InterPro" id="IPR020560">
    <property type="entry name" value="PRibGlycinamide_synth_C-dom"/>
</dbReference>
<dbReference type="InterPro" id="IPR037123">
    <property type="entry name" value="PRibGlycinamide_synth_C_sf"/>
</dbReference>
<dbReference type="PANTHER" id="PTHR43472:SF1">
    <property type="entry name" value="PHOSPHORIBOSYLAMINE--GLYCINE LIGASE, CHLOROPLASTIC"/>
    <property type="match status" value="1"/>
</dbReference>
<dbReference type="UniPathway" id="UPA00074">
    <property type="reaction ID" value="UER00125"/>
</dbReference>
<dbReference type="GO" id="GO:0009113">
    <property type="term" value="P:purine nucleobase biosynthetic process"/>
    <property type="evidence" value="ECO:0007669"/>
    <property type="project" value="InterPro"/>
</dbReference>
<dbReference type="InterPro" id="IPR020559">
    <property type="entry name" value="PRibGlycinamide_synth_CS"/>
</dbReference>
<dbReference type="InterPro" id="IPR011054">
    <property type="entry name" value="Rudment_hybrid_motif"/>
</dbReference>
<evidence type="ECO:0000256" key="12">
    <source>
        <dbReference type="ARBA" id="ARBA00042242"/>
    </source>
</evidence>
<evidence type="ECO:0000256" key="15">
    <source>
        <dbReference type="PROSITE-ProRule" id="PRU00409"/>
    </source>
</evidence>
<dbReference type="InterPro" id="IPR013815">
    <property type="entry name" value="ATP_grasp_subdomain_1"/>
</dbReference>
<dbReference type="AlphaFoldDB" id="A0A1F6WW75"/>
<evidence type="ECO:0000256" key="11">
    <source>
        <dbReference type="ARBA" id="ARBA00038345"/>
    </source>
</evidence>
<dbReference type="InterPro" id="IPR020562">
    <property type="entry name" value="PRibGlycinamide_synth_N"/>
</dbReference>
<dbReference type="SUPFAM" id="SSF56059">
    <property type="entry name" value="Glutathione synthetase ATP-binding domain-like"/>
    <property type="match status" value="1"/>
</dbReference>
<name>A0A1F6WW75_9BACT</name>
<dbReference type="EC" id="6.3.4.13" evidence="4 14"/>
<sequence length="443" mass="48416">MEQKKLKILIIGSGGREHAVGWKVAQSHRAGQIFFAPGNGGTQNLGVNVDIKATDIKRLLEFAKKEKIDLTLALPDDPLALGIVDEFMKQGLRIWGPTREAAELEWSKAFSKNFMRRHNLPTAKFEIFNNFEKAKAYAEARKMPIVIKASGLALGKGVIIAQTREEAVEALENMMIKKIFGASGEEVVIEEFMEGPEISIHAFSDGKSCKIFPASQDHKKIGENDTGPNTGGVGAIAPLPFVDKELFEIIENTIVAPAIKGLASDNTPFVGILYPGLMLTKDGPKLLEFNARFGDPEAQVYMRLMETDLLDVVNASIDGDLENQEIKWRNTNKQYCACNIVLCSAGYPGNYQKGKIISGIEEAEMQPDIVVFHAGTKTENGKLVTNGGRVLGVSAISNTLEEALKKAYKAIEKISFEGMQYRKDIGQKALGHSSSTGEALSLK</sequence>
<evidence type="ECO:0000256" key="1">
    <source>
        <dbReference type="ARBA" id="ARBA00001936"/>
    </source>
</evidence>
<dbReference type="STRING" id="1801774.A3A05_01460"/>
<dbReference type="Gene3D" id="3.90.600.10">
    <property type="entry name" value="Phosphoribosylglycinamide synthetase, C-terminal domain"/>
    <property type="match status" value="1"/>
</dbReference>
<evidence type="ECO:0000313" key="18">
    <source>
        <dbReference type="Proteomes" id="UP000176187"/>
    </source>
</evidence>
<dbReference type="GO" id="GO:0004637">
    <property type="term" value="F:phosphoribosylamine-glycine ligase activity"/>
    <property type="evidence" value="ECO:0007669"/>
    <property type="project" value="UniProtKB-UniRule"/>
</dbReference>
<dbReference type="PANTHER" id="PTHR43472">
    <property type="entry name" value="PHOSPHORIBOSYLAMINE--GLYCINE LIGASE"/>
    <property type="match status" value="1"/>
</dbReference>
<evidence type="ECO:0000256" key="6">
    <source>
        <dbReference type="ARBA" id="ARBA00022723"/>
    </source>
</evidence>
<keyword evidence="7 15" id="KW-0547">Nucleotide-binding</keyword>
<protein>
    <recommendedName>
        <fullName evidence="4 14">Phosphoribosylamine--glycine ligase</fullName>
        <ecNumber evidence="4 14">6.3.4.13</ecNumber>
    </recommendedName>
    <alternativeName>
        <fullName evidence="14">GARS</fullName>
    </alternativeName>
    <alternativeName>
        <fullName evidence="12 14">Glycinamide ribonucleotide synthetase</fullName>
    </alternativeName>
    <alternativeName>
        <fullName evidence="13 14">Phosphoribosylglycinamide synthetase</fullName>
    </alternativeName>
</protein>
<dbReference type="Gene3D" id="3.40.50.20">
    <property type="match status" value="1"/>
</dbReference>
<organism evidence="17 18">
    <name type="scientific">Candidatus Nomurabacteria bacterium RIFCSPLOWO2_01_FULL_41_12</name>
    <dbReference type="NCBI Taxonomy" id="1801774"/>
    <lineage>
        <taxon>Bacteria</taxon>
        <taxon>Candidatus Nomuraibacteriota</taxon>
    </lineage>
</organism>
<comment type="catalytic activity">
    <reaction evidence="14">
        <text>5-phospho-beta-D-ribosylamine + glycine + ATP = N(1)-(5-phospho-beta-D-ribosyl)glycinamide + ADP + phosphate + H(+)</text>
        <dbReference type="Rhea" id="RHEA:17453"/>
        <dbReference type="ChEBI" id="CHEBI:15378"/>
        <dbReference type="ChEBI" id="CHEBI:30616"/>
        <dbReference type="ChEBI" id="CHEBI:43474"/>
        <dbReference type="ChEBI" id="CHEBI:57305"/>
        <dbReference type="ChEBI" id="CHEBI:58681"/>
        <dbReference type="ChEBI" id="CHEBI:143788"/>
        <dbReference type="ChEBI" id="CHEBI:456216"/>
        <dbReference type="EC" id="6.3.4.13"/>
    </reaction>
</comment>
<comment type="cofactor">
    <cofactor evidence="1">
        <name>Mn(2+)</name>
        <dbReference type="ChEBI" id="CHEBI:29035"/>
    </cofactor>
</comment>
<comment type="pathway">
    <text evidence="3 14">Purine metabolism; IMP biosynthesis via de novo pathway; N(1)-(5-phospho-D-ribosyl)glycinamide from 5-phospho-alpha-D-ribose 1-diphosphate: step 2/2.</text>
</comment>
<evidence type="ECO:0000256" key="9">
    <source>
        <dbReference type="ARBA" id="ARBA00022840"/>
    </source>
</evidence>
<evidence type="ECO:0000256" key="3">
    <source>
        <dbReference type="ARBA" id="ARBA00005174"/>
    </source>
</evidence>
<dbReference type="SUPFAM" id="SSF51246">
    <property type="entry name" value="Rudiment single hybrid motif"/>
    <property type="match status" value="1"/>
</dbReference>
<evidence type="ECO:0000259" key="16">
    <source>
        <dbReference type="PROSITE" id="PS50975"/>
    </source>
</evidence>
<comment type="similarity">
    <text evidence="11 14">Belongs to the GARS family.</text>
</comment>
<dbReference type="SUPFAM" id="SSF52440">
    <property type="entry name" value="PreATP-grasp domain"/>
    <property type="match status" value="1"/>
</dbReference>
<dbReference type="FunFam" id="3.90.600.10:FF:000001">
    <property type="entry name" value="Trifunctional purine biosynthetic protein adenosine-3"/>
    <property type="match status" value="1"/>
</dbReference>
<proteinExistence type="inferred from homology"/>
<keyword evidence="5 14" id="KW-0436">Ligase</keyword>
<evidence type="ECO:0000256" key="7">
    <source>
        <dbReference type="ARBA" id="ARBA00022741"/>
    </source>
</evidence>
<dbReference type="SMART" id="SM01210">
    <property type="entry name" value="GARS_C"/>
    <property type="match status" value="1"/>
</dbReference>
<dbReference type="GO" id="GO:0006189">
    <property type="term" value="P:'de novo' IMP biosynthetic process"/>
    <property type="evidence" value="ECO:0007669"/>
    <property type="project" value="UniProtKB-UniRule"/>
</dbReference>
<dbReference type="FunFam" id="3.30.1490.20:FF:000006">
    <property type="entry name" value="phosphoribosylamine--glycine ligase, chloroplastic-like"/>
    <property type="match status" value="1"/>
</dbReference>
<keyword evidence="9 15" id="KW-0067">ATP-binding</keyword>
<evidence type="ECO:0000256" key="10">
    <source>
        <dbReference type="ARBA" id="ARBA00023211"/>
    </source>
</evidence>
<comment type="cofactor">
    <cofactor evidence="2">
        <name>Mg(2+)</name>
        <dbReference type="ChEBI" id="CHEBI:18420"/>
    </cofactor>
</comment>